<dbReference type="PROSITE" id="PS00138">
    <property type="entry name" value="SUBTILASE_SER"/>
    <property type="match status" value="1"/>
</dbReference>
<protein>
    <submittedName>
        <fullName evidence="9">Putative peptidase</fullName>
    </submittedName>
</protein>
<dbReference type="Pfam" id="PF00082">
    <property type="entry name" value="Peptidase_S8"/>
    <property type="match status" value="1"/>
</dbReference>
<dbReference type="SUPFAM" id="SSF52743">
    <property type="entry name" value="Subtilisin-like"/>
    <property type="match status" value="1"/>
</dbReference>
<feature type="active site" description="Charge relay system" evidence="5 6">
    <location>
        <position position="204"/>
    </location>
</feature>
<keyword evidence="10" id="KW-1185">Reference proteome</keyword>
<sequence>MTTQSKISPAFEPFLGHSQPNARKDAIVIYRGLVSPGSMPQPGTAAYFETLKQQEQTNQSIANKIINDYQSATRQSFYAEPVGRGSLPIAQIEVTRQSLPVLAEHPDVVAILPNQRIHLIEPKEVDYSGLQKQELEDKLTWGLKRLEIPKVWETTQGQNVTVAVLDSGVHGDHPALQGRVKDFIVIDPLGRRITASPSFDGGQHGTHVCGTIAGGKTEEGLSIGVAPQANLIVAGVLVGEATLLTLVEGISWAVEKGAKIINMSLGLSYYEPLFPQVFDILVNQYGILPVVAIGNENHGNTSSPGNAYNAFSVGAVEQIDKDNVGITFFSSGASLVFPADAPNAWVTKPDISAPGAQVYSCIPPVKMDNGVFQYTYMDGTSMATPHIAGIAALLMSAYPEAPLSKIIDVLKKTAYHPGGEEQRPDNRWGWGMVRPLEALKALK</sequence>
<dbReference type="Gene3D" id="3.40.50.200">
    <property type="entry name" value="Peptidase S8/S53 domain"/>
    <property type="match status" value="1"/>
</dbReference>
<evidence type="ECO:0000256" key="1">
    <source>
        <dbReference type="ARBA" id="ARBA00011073"/>
    </source>
</evidence>
<dbReference type="InterPro" id="IPR023827">
    <property type="entry name" value="Peptidase_S8_Asp-AS"/>
</dbReference>
<dbReference type="PANTHER" id="PTHR43806">
    <property type="entry name" value="PEPTIDASE S8"/>
    <property type="match status" value="1"/>
</dbReference>
<keyword evidence="2 6" id="KW-0645">Protease</keyword>
<proteinExistence type="inferred from homology"/>
<evidence type="ECO:0000256" key="7">
    <source>
        <dbReference type="RuleBase" id="RU003355"/>
    </source>
</evidence>
<dbReference type="Proteomes" id="UP000184315">
    <property type="component" value="Unassembled WGS sequence"/>
</dbReference>
<feature type="active site" description="Charge relay system" evidence="5 6">
    <location>
        <position position="166"/>
    </location>
</feature>
<organism evidence="9 10">
    <name type="scientific">Planktothrix tepida PCC 9214</name>
    <dbReference type="NCBI Taxonomy" id="671072"/>
    <lineage>
        <taxon>Bacteria</taxon>
        <taxon>Bacillati</taxon>
        <taxon>Cyanobacteriota</taxon>
        <taxon>Cyanophyceae</taxon>
        <taxon>Oscillatoriophycideae</taxon>
        <taxon>Oscillatoriales</taxon>
        <taxon>Microcoleaceae</taxon>
        <taxon>Planktothrix</taxon>
    </lineage>
</organism>
<dbReference type="CDD" id="cd07490">
    <property type="entry name" value="Peptidases_S8_6"/>
    <property type="match status" value="1"/>
</dbReference>
<dbReference type="InterPro" id="IPR023828">
    <property type="entry name" value="Peptidase_S8_Ser-AS"/>
</dbReference>
<dbReference type="InterPro" id="IPR000209">
    <property type="entry name" value="Peptidase_S8/S53_dom"/>
</dbReference>
<dbReference type="RefSeq" id="WP_072719572.1">
    <property type="nucleotide sequence ID" value="NZ_LN889802.1"/>
</dbReference>
<evidence type="ECO:0000256" key="5">
    <source>
        <dbReference type="PIRSR" id="PIRSR615500-1"/>
    </source>
</evidence>
<keyword evidence="3 6" id="KW-0378">Hydrolase</keyword>
<feature type="active site" description="Charge relay system" evidence="5 6">
    <location>
        <position position="381"/>
    </location>
</feature>
<dbReference type="PROSITE" id="PS51892">
    <property type="entry name" value="SUBTILASE"/>
    <property type="match status" value="1"/>
</dbReference>
<feature type="domain" description="Peptidase S8/S53" evidence="8">
    <location>
        <begin position="157"/>
        <end position="431"/>
    </location>
</feature>
<dbReference type="AlphaFoldDB" id="A0A1J1LKZ3"/>
<evidence type="ECO:0000256" key="3">
    <source>
        <dbReference type="ARBA" id="ARBA00022801"/>
    </source>
</evidence>
<dbReference type="STRING" id="671072.PL9214500117"/>
<comment type="similarity">
    <text evidence="1 6 7">Belongs to the peptidase S8 family.</text>
</comment>
<evidence type="ECO:0000313" key="10">
    <source>
        <dbReference type="Proteomes" id="UP000184315"/>
    </source>
</evidence>
<evidence type="ECO:0000256" key="2">
    <source>
        <dbReference type="ARBA" id="ARBA00022670"/>
    </source>
</evidence>
<dbReference type="EMBL" id="CZDF01000156">
    <property type="protein sequence ID" value="CUR32870.1"/>
    <property type="molecule type" value="Genomic_DNA"/>
</dbReference>
<evidence type="ECO:0000256" key="4">
    <source>
        <dbReference type="ARBA" id="ARBA00022825"/>
    </source>
</evidence>
<dbReference type="PROSITE" id="PS00136">
    <property type="entry name" value="SUBTILASE_ASP"/>
    <property type="match status" value="1"/>
</dbReference>
<accession>A0A1J1LKZ3</accession>
<dbReference type="PRINTS" id="PR00723">
    <property type="entry name" value="SUBTILISIN"/>
</dbReference>
<reference evidence="10" key="1">
    <citation type="submission" date="2015-10" db="EMBL/GenBank/DDBJ databases">
        <authorList>
            <person name="Regsiter A."/>
            <person name="william w."/>
        </authorList>
    </citation>
    <scope>NUCLEOTIDE SEQUENCE [LARGE SCALE GENOMIC DNA]</scope>
</reference>
<gene>
    <name evidence="9" type="ORF">PL9214500117</name>
</gene>
<dbReference type="GO" id="GO:0004252">
    <property type="term" value="F:serine-type endopeptidase activity"/>
    <property type="evidence" value="ECO:0007669"/>
    <property type="project" value="UniProtKB-UniRule"/>
</dbReference>
<dbReference type="InterPro" id="IPR015500">
    <property type="entry name" value="Peptidase_S8_subtilisin-rel"/>
</dbReference>
<dbReference type="InterPro" id="IPR022398">
    <property type="entry name" value="Peptidase_S8_His-AS"/>
</dbReference>
<dbReference type="OrthoDB" id="9798386at2"/>
<evidence type="ECO:0000259" key="8">
    <source>
        <dbReference type="Pfam" id="PF00082"/>
    </source>
</evidence>
<dbReference type="GO" id="GO:0006508">
    <property type="term" value="P:proteolysis"/>
    <property type="evidence" value="ECO:0007669"/>
    <property type="project" value="UniProtKB-KW"/>
</dbReference>
<keyword evidence="4 6" id="KW-0720">Serine protease</keyword>
<dbReference type="PROSITE" id="PS00137">
    <property type="entry name" value="SUBTILASE_HIS"/>
    <property type="match status" value="1"/>
</dbReference>
<evidence type="ECO:0000313" key="9">
    <source>
        <dbReference type="EMBL" id="CUR32870.1"/>
    </source>
</evidence>
<evidence type="ECO:0000256" key="6">
    <source>
        <dbReference type="PROSITE-ProRule" id="PRU01240"/>
    </source>
</evidence>
<dbReference type="PANTHER" id="PTHR43806:SF11">
    <property type="entry name" value="CEREVISIN-RELATED"/>
    <property type="match status" value="1"/>
</dbReference>
<dbReference type="InterPro" id="IPR050131">
    <property type="entry name" value="Peptidase_S8_subtilisin-like"/>
</dbReference>
<dbReference type="InterPro" id="IPR036852">
    <property type="entry name" value="Peptidase_S8/S53_dom_sf"/>
</dbReference>
<dbReference type="InterPro" id="IPR034190">
    <property type="entry name" value="Peptidase_S8_6"/>
</dbReference>
<name>A0A1J1LKZ3_9CYAN</name>